<dbReference type="PANTHER" id="PTHR35870:SF6">
    <property type="entry name" value="MGS207 PROTEIN"/>
    <property type="match status" value="1"/>
</dbReference>
<evidence type="ECO:0000313" key="3">
    <source>
        <dbReference type="Proteomes" id="UP001161757"/>
    </source>
</evidence>
<name>A0AAN6ENR6_EXODE</name>
<dbReference type="Pfam" id="PF14027">
    <property type="entry name" value="Questin_oxidase"/>
    <property type="match status" value="1"/>
</dbReference>
<proteinExistence type="predicted"/>
<sequence length="411" mass="47006">MAPAADPATYNGRAHGHELTPLPTFSVVKLTDERTKTLGECLKKNHEIYAPLRDPKLWFHNHMPHILGSSYYLGGSSSKLLEILKAEGEHLRPQETVPPQNPITRENWRSFLASKDHTVEYARYFDDEIAKTNGDWKKVVTEHLYSGSKPLVNGFCGGLGHPFIHLAYAYEFDSKEVASEALSLGCTEVDFMHKYFDNPPADTGKSTYKTKDLLEILGRVVDDKRFDGLFEHPGFMNTFAIHAKAEDVLLEHYNAFVLDDVEVQFEQIFDVAARIAVETGDAERQFDFFLIHILTAFHALRVILPYAPVEHRGNMVKQFVMWTLLMYVAQLRRPVQTDLVKKVDLKGRGWDYVRDQALNSRFSLDSHYVKVVRALKVGEELYGEKDGWYLKAAIKFVDEYREWTGFGLGVE</sequence>
<evidence type="ECO:0000313" key="2">
    <source>
        <dbReference type="EMBL" id="KAJ8988701.1"/>
    </source>
</evidence>
<dbReference type="InterPro" id="IPR025337">
    <property type="entry name" value="Questin_oxidase-like"/>
</dbReference>
<dbReference type="AlphaFoldDB" id="A0AAN6ENR6"/>
<protein>
    <recommendedName>
        <fullName evidence="4">MGS207 protein</fullName>
    </recommendedName>
</protein>
<gene>
    <name evidence="2" type="ORF">HRR80_007329</name>
</gene>
<dbReference type="PANTHER" id="PTHR35870">
    <property type="entry name" value="PROTEIN, PUTATIVE (AFU_ORTHOLOGUE AFUA_5G03330)-RELATED"/>
    <property type="match status" value="1"/>
</dbReference>
<keyword evidence="1" id="KW-0560">Oxidoreductase</keyword>
<organism evidence="2 3">
    <name type="scientific">Exophiala dermatitidis</name>
    <name type="common">Black yeast-like fungus</name>
    <name type="synonym">Wangiella dermatitidis</name>
    <dbReference type="NCBI Taxonomy" id="5970"/>
    <lineage>
        <taxon>Eukaryota</taxon>
        <taxon>Fungi</taxon>
        <taxon>Dikarya</taxon>
        <taxon>Ascomycota</taxon>
        <taxon>Pezizomycotina</taxon>
        <taxon>Eurotiomycetes</taxon>
        <taxon>Chaetothyriomycetidae</taxon>
        <taxon>Chaetothyriales</taxon>
        <taxon>Herpotrichiellaceae</taxon>
        <taxon>Exophiala</taxon>
    </lineage>
</organism>
<evidence type="ECO:0008006" key="4">
    <source>
        <dbReference type="Google" id="ProtNLM"/>
    </source>
</evidence>
<accession>A0AAN6ENR6</accession>
<dbReference type="Proteomes" id="UP001161757">
    <property type="component" value="Unassembled WGS sequence"/>
</dbReference>
<comment type="caution">
    <text evidence="2">The sequence shown here is derived from an EMBL/GenBank/DDBJ whole genome shotgun (WGS) entry which is preliminary data.</text>
</comment>
<dbReference type="GO" id="GO:0016491">
    <property type="term" value="F:oxidoreductase activity"/>
    <property type="evidence" value="ECO:0007669"/>
    <property type="project" value="UniProtKB-KW"/>
</dbReference>
<evidence type="ECO:0000256" key="1">
    <source>
        <dbReference type="ARBA" id="ARBA00023002"/>
    </source>
</evidence>
<dbReference type="EMBL" id="JAJGCB010000017">
    <property type="protein sequence ID" value="KAJ8988701.1"/>
    <property type="molecule type" value="Genomic_DNA"/>
</dbReference>
<reference evidence="2" key="1">
    <citation type="submission" date="2023-01" db="EMBL/GenBank/DDBJ databases">
        <title>Exophiala dermititidis isolated from Cystic Fibrosis Patient.</title>
        <authorList>
            <person name="Kurbessoian T."/>
            <person name="Crocker A."/>
            <person name="Murante D."/>
            <person name="Hogan D.A."/>
            <person name="Stajich J.E."/>
        </authorList>
    </citation>
    <scope>NUCLEOTIDE SEQUENCE</scope>
    <source>
        <strain evidence="2">Ex8</strain>
    </source>
</reference>